<dbReference type="Gene3D" id="1.10.10.60">
    <property type="entry name" value="Homeodomain-like"/>
    <property type="match status" value="1"/>
</dbReference>
<dbReference type="SUPFAM" id="SSF46689">
    <property type="entry name" value="Homeodomain-like"/>
    <property type="match status" value="1"/>
</dbReference>
<feature type="domain" description="HTH myb-type" evidence="6">
    <location>
        <begin position="17"/>
        <end position="77"/>
    </location>
</feature>
<dbReference type="InterPro" id="IPR006447">
    <property type="entry name" value="Myb_dom_plants"/>
</dbReference>
<dbReference type="HOGENOM" id="CLU_060847_0_0_1"/>
<dbReference type="NCBIfam" id="TIGR01557">
    <property type="entry name" value="myb_SHAQKYF"/>
    <property type="match status" value="1"/>
</dbReference>
<dbReference type="InterPro" id="IPR017930">
    <property type="entry name" value="Myb_dom"/>
</dbReference>
<dbReference type="AlphaFoldDB" id="A0A0E0K8B0"/>
<dbReference type="Gramene" id="OPUNC03G02160.1">
    <property type="protein sequence ID" value="OPUNC03G02160.1"/>
    <property type="gene ID" value="OPUNC03G02160"/>
</dbReference>
<dbReference type="PANTHER" id="PTHR31314">
    <property type="entry name" value="MYB FAMILY TRANSCRIPTION FACTOR PHL7-LIKE"/>
    <property type="match status" value="1"/>
</dbReference>
<evidence type="ECO:0000313" key="8">
    <source>
        <dbReference type="Proteomes" id="UP000026962"/>
    </source>
</evidence>
<keyword evidence="3" id="KW-0804">Transcription</keyword>
<dbReference type="PROSITE" id="PS51294">
    <property type="entry name" value="HTH_MYB"/>
    <property type="match status" value="1"/>
</dbReference>
<reference evidence="7" key="2">
    <citation type="submission" date="2018-05" db="EMBL/GenBank/DDBJ databases">
        <title>OpunRS2 (Oryza punctata Reference Sequence Version 2).</title>
        <authorList>
            <person name="Zhang J."/>
            <person name="Kudrna D."/>
            <person name="Lee S."/>
            <person name="Talag J."/>
            <person name="Welchert J."/>
            <person name="Wing R.A."/>
        </authorList>
    </citation>
    <scope>NUCLEOTIDE SEQUENCE [LARGE SCALE GENOMIC DNA]</scope>
</reference>
<evidence type="ECO:0000313" key="7">
    <source>
        <dbReference type="EnsemblPlants" id="OPUNC03G02160.1"/>
    </source>
</evidence>
<evidence type="ECO:0000256" key="3">
    <source>
        <dbReference type="ARBA" id="ARBA00023163"/>
    </source>
</evidence>
<keyword evidence="2" id="KW-0238">DNA-binding</keyword>
<dbReference type="PANTHER" id="PTHR31314:SF188">
    <property type="entry name" value="TRANSCRIPTION FACTOR KAN2 ISOFORM X1-RELATED"/>
    <property type="match status" value="1"/>
</dbReference>
<dbReference type="GO" id="GO:0003677">
    <property type="term" value="F:DNA binding"/>
    <property type="evidence" value="ECO:0007669"/>
    <property type="project" value="UniProtKB-KW"/>
</dbReference>
<evidence type="ECO:0000256" key="1">
    <source>
        <dbReference type="ARBA" id="ARBA00023015"/>
    </source>
</evidence>
<dbReference type="GO" id="GO:0003700">
    <property type="term" value="F:DNA-binding transcription factor activity"/>
    <property type="evidence" value="ECO:0007669"/>
    <property type="project" value="InterPro"/>
</dbReference>
<dbReference type="Proteomes" id="UP000026962">
    <property type="component" value="Chromosome 3"/>
</dbReference>
<dbReference type="InterPro" id="IPR046955">
    <property type="entry name" value="PHR1-like"/>
</dbReference>
<keyword evidence="4" id="KW-0539">Nucleus</keyword>
<dbReference type="FunFam" id="1.10.10.60:FF:000002">
    <property type="entry name" value="Myb family transcription factor"/>
    <property type="match status" value="1"/>
</dbReference>
<dbReference type="OMA" id="IRESDMS"/>
<evidence type="ECO:0000259" key="6">
    <source>
        <dbReference type="PROSITE" id="PS51294"/>
    </source>
</evidence>
<dbReference type="eggNOG" id="ENOG502RM8S">
    <property type="taxonomic scope" value="Eukaryota"/>
</dbReference>
<sequence>MVGGGRERNGGVRQYNRSKVPRLRWTPDLHHCFVHAIHKLGGQDKATPKRVLQLMGVGGLTISHVKSHLQMYRNMRNDLGMQGIQVQQVDQENTYGGGVEVWTDMQQCDHDECDVPCCSCHSPKPRKEPLLHLQLKSGMNIDEPGTRARIAAPNVRSCRDDADEAAASETETRRRGRRPEEEDDSSASASPSPRSQLLRLRGHGIRESDMSSSSSSPTSTSLQCYYVHAQTTTTTMQMAQVAMKQLPGAAAAAGGDGGGQCYAAPRYISSSKLKFLGFVVTPGPPPRLPPPAACFCCGSDDHNPFKVGTFAQPRVVAPTASCCGGGPYRSVLFEPVGAAAASSNGMAPDGEHDDGCSLSLSLALDTRCGGGSLVSSTTSSSSGSRISLDLSLSTLDS</sequence>
<feature type="compositionally biased region" description="Low complexity" evidence="5">
    <location>
        <begin position="186"/>
        <end position="195"/>
    </location>
</feature>
<dbReference type="InterPro" id="IPR009057">
    <property type="entry name" value="Homeodomain-like_sf"/>
</dbReference>
<dbReference type="Pfam" id="PF00249">
    <property type="entry name" value="Myb_DNA-binding"/>
    <property type="match status" value="1"/>
</dbReference>
<protein>
    <recommendedName>
        <fullName evidence="6">HTH myb-type domain-containing protein</fullName>
    </recommendedName>
</protein>
<accession>A0A0E0K8B0</accession>
<proteinExistence type="predicted"/>
<dbReference type="EnsemblPlants" id="OPUNC03G02160.1">
    <property type="protein sequence ID" value="OPUNC03G02160.1"/>
    <property type="gene ID" value="OPUNC03G02160"/>
</dbReference>
<keyword evidence="1" id="KW-0805">Transcription regulation</keyword>
<feature type="region of interest" description="Disordered" evidence="5">
    <location>
        <begin position="142"/>
        <end position="196"/>
    </location>
</feature>
<evidence type="ECO:0000256" key="5">
    <source>
        <dbReference type="SAM" id="MobiDB-lite"/>
    </source>
</evidence>
<reference evidence="7" key="1">
    <citation type="submission" date="2015-04" db="UniProtKB">
        <authorList>
            <consortium name="EnsemblPlants"/>
        </authorList>
    </citation>
    <scope>IDENTIFICATION</scope>
</reference>
<evidence type="ECO:0000256" key="2">
    <source>
        <dbReference type="ARBA" id="ARBA00023125"/>
    </source>
</evidence>
<evidence type="ECO:0000256" key="4">
    <source>
        <dbReference type="ARBA" id="ARBA00023242"/>
    </source>
</evidence>
<dbReference type="InterPro" id="IPR001005">
    <property type="entry name" value="SANT/Myb"/>
</dbReference>
<keyword evidence="8" id="KW-1185">Reference proteome</keyword>
<organism evidence="7">
    <name type="scientific">Oryza punctata</name>
    <name type="common">Red rice</name>
    <dbReference type="NCBI Taxonomy" id="4537"/>
    <lineage>
        <taxon>Eukaryota</taxon>
        <taxon>Viridiplantae</taxon>
        <taxon>Streptophyta</taxon>
        <taxon>Embryophyta</taxon>
        <taxon>Tracheophyta</taxon>
        <taxon>Spermatophyta</taxon>
        <taxon>Magnoliopsida</taxon>
        <taxon>Liliopsida</taxon>
        <taxon>Poales</taxon>
        <taxon>Poaceae</taxon>
        <taxon>BOP clade</taxon>
        <taxon>Oryzoideae</taxon>
        <taxon>Oryzeae</taxon>
        <taxon>Oryzinae</taxon>
        <taxon>Oryza</taxon>
    </lineage>
</organism>
<name>A0A0E0K8B0_ORYPU</name>